<organism evidence="2 3">
    <name type="scientific">Gigaspora margarita</name>
    <dbReference type="NCBI Taxonomy" id="4874"/>
    <lineage>
        <taxon>Eukaryota</taxon>
        <taxon>Fungi</taxon>
        <taxon>Fungi incertae sedis</taxon>
        <taxon>Mucoromycota</taxon>
        <taxon>Glomeromycotina</taxon>
        <taxon>Glomeromycetes</taxon>
        <taxon>Diversisporales</taxon>
        <taxon>Gigasporaceae</taxon>
        <taxon>Gigaspora</taxon>
    </lineage>
</organism>
<dbReference type="Proteomes" id="UP000789901">
    <property type="component" value="Unassembled WGS sequence"/>
</dbReference>
<protein>
    <submittedName>
        <fullName evidence="2">39036_t:CDS:1</fullName>
    </submittedName>
</protein>
<sequence length="84" mass="10036">KQDQGQSEQKWNQDLPKSRSMKPKHKTKRLFTKKDSTKNVERQTQLNKVKQDQEQSEQGRDQDLPKSRSTKLRHDHLPTEILRT</sequence>
<evidence type="ECO:0000313" key="3">
    <source>
        <dbReference type="Proteomes" id="UP000789901"/>
    </source>
</evidence>
<proteinExistence type="predicted"/>
<feature type="non-terminal residue" evidence="2">
    <location>
        <position position="1"/>
    </location>
</feature>
<feature type="compositionally biased region" description="Basic and acidic residues" evidence="1">
    <location>
        <begin position="32"/>
        <end position="41"/>
    </location>
</feature>
<feature type="compositionally biased region" description="Basic residues" evidence="1">
    <location>
        <begin position="19"/>
        <end position="31"/>
    </location>
</feature>
<feature type="compositionally biased region" description="Basic and acidic residues" evidence="1">
    <location>
        <begin position="75"/>
        <end position="84"/>
    </location>
</feature>
<keyword evidence="3" id="KW-1185">Reference proteome</keyword>
<reference evidence="2 3" key="1">
    <citation type="submission" date="2021-06" db="EMBL/GenBank/DDBJ databases">
        <authorList>
            <person name="Kallberg Y."/>
            <person name="Tangrot J."/>
            <person name="Rosling A."/>
        </authorList>
    </citation>
    <scope>NUCLEOTIDE SEQUENCE [LARGE SCALE GENOMIC DNA]</scope>
    <source>
        <strain evidence="2 3">120-4 pot B 10/14</strain>
    </source>
</reference>
<dbReference type="EMBL" id="CAJVQB010092858">
    <property type="protein sequence ID" value="CAG8848628.1"/>
    <property type="molecule type" value="Genomic_DNA"/>
</dbReference>
<evidence type="ECO:0000256" key="1">
    <source>
        <dbReference type="SAM" id="MobiDB-lite"/>
    </source>
</evidence>
<comment type="caution">
    <text evidence="2">The sequence shown here is derived from an EMBL/GenBank/DDBJ whole genome shotgun (WGS) entry which is preliminary data.</text>
</comment>
<feature type="compositionally biased region" description="Basic and acidic residues" evidence="1">
    <location>
        <begin position="49"/>
        <end position="66"/>
    </location>
</feature>
<name>A0ABN7X5K9_GIGMA</name>
<evidence type="ECO:0000313" key="2">
    <source>
        <dbReference type="EMBL" id="CAG8848628.1"/>
    </source>
</evidence>
<feature type="region of interest" description="Disordered" evidence="1">
    <location>
        <begin position="1"/>
        <end position="84"/>
    </location>
</feature>
<gene>
    <name evidence="2" type="ORF">GMARGA_LOCUS39280</name>
</gene>
<accession>A0ABN7X5K9</accession>
<feature type="compositionally biased region" description="Polar residues" evidence="1">
    <location>
        <begin position="1"/>
        <end position="12"/>
    </location>
</feature>